<dbReference type="RefSeq" id="YP_010097477.1">
    <property type="nucleotide sequence ID" value="NC_055758.1"/>
</dbReference>
<evidence type="ECO:0000313" key="2">
    <source>
        <dbReference type="Proteomes" id="UP000260273"/>
    </source>
</evidence>
<dbReference type="EMBL" id="MH576960">
    <property type="protein sequence ID" value="AXH66122.1"/>
    <property type="molecule type" value="Genomic_DNA"/>
</dbReference>
<evidence type="ECO:0000313" key="1">
    <source>
        <dbReference type="EMBL" id="AXH66122.1"/>
    </source>
</evidence>
<dbReference type="KEGG" id="vg:65115141"/>
<sequence length="55" mass="5954">MADYLVEVTQTTTTTYAVPADKVADGDEAIQRYAELGVPIHSESNRTDPTIVGNE</sequence>
<dbReference type="GeneID" id="65115141"/>
<dbReference type="Proteomes" id="UP000260273">
    <property type="component" value="Segment"/>
</dbReference>
<name>A0A345M6K1_9CAUD</name>
<organism evidence="1 2">
    <name type="scientific">Gordonia phage Pleakley</name>
    <dbReference type="NCBI Taxonomy" id="2283246"/>
    <lineage>
        <taxon>Viruses</taxon>
        <taxon>Duplodnaviria</taxon>
        <taxon>Heunggongvirae</taxon>
        <taxon>Uroviricota</taxon>
        <taxon>Caudoviricetes</taxon>
        <taxon>Zierdtviridae</taxon>
        <taxon>Emilbogenvirinae</taxon>
        <taxon>Pleakleyvirus</taxon>
        <taxon>Pleakleyvirus pleakley</taxon>
    </lineage>
</organism>
<reference evidence="2" key="1">
    <citation type="submission" date="2018-07" db="EMBL/GenBank/DDBJ databases">
        <authorList>
            <person name="Quirk P.G."/>
            <person name="Krulwich T.A."/>
        </authorList>
    </citation>
    <scope>NUCLEOTIDE SEQUENCE [LARGE SCALE GENOMIC DNA]</scope>
</reference>
<accession>A0A345M6K1</accession>
<keyword evidence="2" id="KW-1185">Reference proteome</keyword>
<proteinExistence type="predicted"/>
<gene>
    <name evidence="1" type="primary">83</name>
    <name evidence="1" type="ORF">SEA_PLEAKLEY_83</name>
</gene>
<protein>
    <submittedName>
        <fullName evidence="1">Uncharacterized protein</fullName>
    </submittedName>
</protein>